<dbReference type="InterPro" id="IPR051083">
    <property type="entry name" value="GrpII_Intron_Splice-Mob/Def"/>
</dbReference>
<organism evidence="2 3">
    <name type="scientific">Candidatus Portnoybacteria bacterium RIFCSPLOWO2_02_FULL_39_11</name>
    <dbReference type="NCBI Taxonomy" id="1802001"/>
    <lineage>
        <taxon>Bacteria</taxon>
        <taxon>Candidatus Portnoyibacteriota</taxon>
    </lineage>
</organism>
<dbReference type="PANTHER" id="PTHR34047:SF8">
    <property type="entry name" value="PROTEIN YKFC"/>
    <property type="match status" value="1"/>
</dbReference>
<dbReference type="InterPro" id="IPR000477">
    <property type="entry name" value="RT_dom"/>
</dbReference>
<protein>
    <recommendedName>
        <fullName evidence="1">Reverse transcriptase domain-containing protein</fullName>
    </recommendedName>
</protein>
<evidence type="ECO:0000313" key="3">
    <source>
        <dbReference type="Proteomes" id="UP000177126"/>
    </source>
</evidence>
<feature type="domain" description="Reverse transcriptase" evidence="1">
    <location>
        <begin position="1"/>
        <end position="292"/>
    </location>
</feature>
<dbReference type="InterPro" id="IPR043502">
    <property type="entry name" value="DNA/RNA_pol_sf"/>
</dbReference>
<evidence type="ECO:0000259" key="1">
    <source>
        <dbReference type="PROSITE" id="PS50878"/>
    </source>
</evidence>
<accession>A0A1G2FUC4</accession>
<comment type="caution">
    <text evidence="2">The sequence shown here is derived from an EMBL/GenBank/DDBJ whole genome shotgun (WGS) entry which is preliminary data.</text>
</comment>
<proteinExistence type="predicted"/>
<sequence>MKNENLKIFEEIISLENLFLAWREFRRGKSKKPDVIEFEYNLEDNLFELHQELKSGVWRHSHYTAFNVRDPKLRRIHKACVRDRVLHHAVFRVLYPIFDKSFIFDSYSCRLEKGTHRAVNRLEQFCRQSSHNNHQNIVALKCDVRRFFDSIDQDILLLFIKNKIHDGKAIRLIAKIIRSFEYGLPAYAGDSSAYGLRMTQRMGLPLGNVTSQLFANIYLNELDQFVKHNLKVKHYLRYCDDFVILGEDKRRLRELILPVSDFLRTRLNLSLHSDKIIIRKYHQGIDFLGYVVLPRYRVLRTKTKRRILKKIKAKSRDFKKKLISEKSFNQSLESYLGILTHCCGYKIGQKIKNL</sequence>
<dbReference type="Pfam" id="PF00078">
    <property type="entry name" value="RVT_1"/>
    <property type="match status" value="1"/>
</dbReference>
<dbReference type="PANTHER" id="PTHR34047">
    <property type="entry name" value="NUCLEAR INTRON MATURASE 1, MITOCHONDRIAL-RELATED"/>
    <property type="match status" value="1"/>
</dbReference>
<dbReference type="SUPFAM" id="SSF56672">
    <property type="entry name" value="DNA/RNA polymerases"/>
    <property type="match status" value="1"/>
</dbReference>
<dbReference type="EMBL" id="MHNF01000016">
    <property type="protein sequence ID" value="OGZ41208.1"/>
    <property type="molecule type" value="Genomic_DNA"/>
</dbReference>
<dbReference type="AlphaFoldDB" id="A0A1G2FUC4"/>
<gene>
    <name evidence="2" type="ORF">A3B04_00215</name>
</gene>
<dbReference type="Proteomes" id="UP000177126">
    <property type="component" value="Unassembled WGS sequence"/>
</dbReference>
<name>A0A1G2FUC4_9BACT</name>
<reference evidence="2 3" key="1">
    <citation type="journal article" date="2016" name="Nat. Commun.">
        <title>Thousands of microbial genomes shed light on interconnected biogeochemical processes in an aquifer system.</title>
        <authorList>
            <person name="Anantharaman K."/>
            <person name="Brown C.T."/>
            <person name="Hug L.A."/>
            <person name="Sharon I."/>
            <person name="Castelle C.J."/>
            <person name="Probst A.J."/>
            <person name="Thomas B.C."/>
            <person name="Singh A."/>
            <person name="Wilkins M.J."/>
            <person name="Karaoz U."/>
            <person name="Brodie E.L."/>
            <person name="Williams K.H."/>
            <person name="Hubbard S.S."/>
            <person name="Banfield J.F."/>
        </authorList>
    </citation>
    <scope>NUCLEOTIDE SEQUENCE [LARGE SCALE GENOMIC DNA]</scope>
</reference>
<dbReference type="CDD" id="cd01651">
    <property type="entry name" value="RT_G2_intron"/>
    <property type="match status" value="1"/>
</dbReference>
<dbReference type="PROSITE" id="PS50878">
    <property type="entry name" value="RT_POL"/>
    <property type="match status" value="1"/>
</dbReference>
<evidence type="ECO:0000313" key="2">
    <source>
        <dbReference type="EMBL" id="OGZ41208.1"/>
    </source>
</evidence>